<evidence type="ECO:0000313" key="1">
    <source>
        <dbReference type="EMBL" id="KAK8069823.1"/>
    </source>
</evidence>
<accession>A0ABR1VF20</accession>
<sequence length="258" mass="29328">MCRRTVVHRMHHDVRTPVVLDIDGGEGAPLYAHPFRTTKHVCDINIGQSLAYMRLPIQAGEGTETGEPHPCDYHSCCVCLHVIDRCRNAGEDQPEPEECAGFTLEHRHAQLNVQRLIWGQWARIMDQLSGEGESCAGSNPVVTLPTGMATEEERQQGNSLPEPPKWHELTDVNAGQEWRPVFRRDQSMYLGWVAWMFDHLADLQTYREWDARVCAELRVRGLAGGIALMDLMATTSTNVRVREQFIRDELRWAATPPY</sequence>
<organism evidence="1 2">
    <name type="scientific">Apiospora phragmitis</name>
    <dbReference type="NCBI Taxonomy" id="2905665"/>
    <lineage>
        <taxon>Eukaryota</taxon>
        <taxon>Fungi</taxon>
        <taxon>Dikarya</taxon>
        <taxon>Ascomycota</taxon>
        <taxon>Pezizomycotina</taxon>
        <taxon>Sordariomycetes</taxon>
        <taxon>Xylariomycetidae</taxon>
        <taxon>Amphisphaeriales</taxon>
        <taxon>Apiosporaceae</taxon>
        <taxon>Apiospora</taxon>
    </lineage>
</organism>
<comment type="caution">
    <text evidence="1">The sequence shown here is derived from an EMBL/GenBank/DDBJ whole genome shotgun (WGS) entry which is preliminary data.</text>
</comment>
<dbReference type="EMBL" id="JAQQWL010000006">
    <property type="protein sequence ID" value="KAK8069823.1"/>
    <property type="molecule type" value="Genomic_DNA"/>
</dbReference>
<gene>
    <name evidence="1" type="ORF">PG994_006439</name>
</gene>
<dbReference type="Proteomes" id="UP001480595">
    <property type="component" value="Unassembled WGS sequence"/>
</dbReference>
<protein>
    <submittedName>
        <fullName evidence="1">Uncharacterized protein</fullName>
    </submittedName>
</protein>
<dbReference type="RefSeq" id="XP_066717117.1">
    <property type="nucleotide sequence ID" value="XM_066857848.1"/>
</dbReference>
<proteinExistence type="predicted"/>
<dbReference type="GeneID" id="92090911"/>
<name>A0ABR1VF20_9PEZI</name>
<reference evidence="1 2" key="1">
    <citation type="submission" date="2023-01" db="EMBL/GenBank/DDBJ databases">
        <title>Analysis of 21 Apiospora genomes using comparative genomics revels a genus with tremendous synthesis potential of carbohydrate active enzymes and secondary metabolites.</title>
        <authorList>
            <person name="Sorensen T."/>
        </authorList>
    </citation>
    <scope>NUCLEOTIDE SEQUENCE [LARGE SCALE GENOMIC DNA]</scope>
    <source>
        <strain evidence="1 2">CBS 135458</strain>
    </source>
</reference>
<keyword evidence="2" id="KW-1185">Reference proteome</keyword>
<evidence type="ECO:0000313" key="2">
    <source>
        <dbReference type="Proteomes" id="UP001480595"/>
    </source>
</evidence>